<sequence>MGTPGGLHSDFEALLTRFQETDSVRFEDFTALWREMKFHTIFYGRTRHMEKNKFTKEALALAWKYFLPPYTFQIRVGALYLMYGLYNTQLCQPKQKIRVCLKDWDEVMKFQQDLTNAQHYDASYILRKLRLDKAFHFTAMPKPLSYRMKKNIPRTEVTEEFKEPNDRVMKLVTADTLEEIMNIHDHYQEMKQIISADKSQPDKALSLIKDEFLVNVKNLVLEHKQWHEDKKKLLIKVKNEDDQREKEGSSQELEGSERAGALAKIKSKAYSIVTQASKSRRHRQVKLEPLESEFVKKLVKTSYNKRNKEKLESGEETSSQIKGSKQSIKKEASCLSMPVITKEEEESEVFSEMGKVEVSKNSRNFNFRDSSTSFPEHYSDILSPFCNTFTFSILYYFSINPFQISCHLKE</sequence>
<dbReference type="PANTHER" id="PTHR15131:SF3">
    <property type="entry name" value="SNRNA-ACTIVATING PROTEIN COMPLEX SUBUNIT 1"/>
    <property type="match status" value="1"/>
</dbReference>
<reference evidence="1" key="3">
    <citation type="submission" date="2025-09" db="UniProtKB">
        <authorList>
            <consortium name="Ensembl"/>
        </authorList>
    </citation>
    <scope>IDENTIFICATION</scope>
</reference>
<dbReference type="GO" id="GO:0043565">
    <property type="term" value="F:sequence-specific DNA binding"/>
    <property type="evidence" value="ECO:0000318"/>
    <property type="project" value="GO_Central"/>
</dbReference>
<keyword evidence="2" id="KW-1185">Reference proteome</keyword>
<accession>F6RGK9</accession>
<dbReference type="eggNOG" id="KOG4746">
    <property type="taxonomic scope" value="Eukaryota"/>
</dbReference>
<evidence type="ECO:0000313" key="1">
    <source>
        <dbReference type="Ensembl" id="ENSMODP00000010917.4"/>
    </source>
</evidence>
<dbReference type="GO" id="GO:0042796">
    <property type="term" value="P:snRNA transcription by RNA polymerase III"/>
    <property type="evidence" value="ECO:0000318"/>
    <property type="project" value="GO_Central"/>
</dbReference>
<dbReference type="FunCoup" id="F6RGK9">
    <property type="interactions" value="868"/>
</dbReference>
<name>F6RGK9_MONDO</name>
<gene>
    <name evidence="1" type="primary">SNAPC1</name>
</gene>
<reference evidence="1 2" key="1">
    <citation type="journal article" date="2007" name="Nature">
        <title>Genome of the marsupial Monodelphis domestica reveals innovation in non-coding sequences.</title>
        <authorList>
            <person name="Mikkelsen T.S."/>
            <person name="Wakefield M.J."/>
            <person name="Aken B."/>
            <person name="Amemiya C.T."/>
            <person name="Chang J.L."/>
            <person name="Duke S."/>
            <person name="Garber M."/>
            <person name="Gentles A.J."/>
            <person name="Goodstadt L."/>
            <person name="Heger A."/>
            <person name="Jurka J."/>
            <person name="Kamal M."/>
            <person name="Mauceli E."/>
            <person name="Searle S.M."/>
            <person name="Sharpe T."/>
            <person name="Baker M.L."/>
            <person name="Batzer M.A."/>
            <person name="Benos P.V."/>
            <person name="Belov K."/>
            <person name="Clamp M."/>
            <person name="Cook A."/>
            <person name="Cuff J."/>
            <person name="Das R."/>
            <person name="Davidow L."/>
            <person name="Deakin J.E."/>
            <person name="Fazzari M.J."/>
            <person name="Glass J.L."/>
            <person name="Grabherr M."/>
            <person name="Greally J.M."/>
            <person name="Gu W."/>
            <person name="Hore T.A."/>
            <person name="Huttley G.A."/>
            <person name="Kleber M."/>
            <person name="Jirtle R.L."/>
            <person name="Koina E."/>
            <person name="Lee J.T."/>
            <person name="Mahony S."/>
            <person name="Marra M.A."/>
            <person name="Miller R.D."/>
            <person name="Nicholls R.D."/>
            <person name="Oda M."/>
            <person name="Papenfuss A.T."/>
            <person name="Parra Z.E."/>
            <person name="Pollock D.D."/>
            <person name="Ray D.A."/>
            <person name="Schein J.E."/>
            <person name="Speed T.P."/>
            <person name="Thompson K."/>
            <person name="VandeBerg J.L."/>
            <person name="Wade C.M."/>
            <person name="Walker J.A."/>
            <person name="Waters P.D."/>
            <person name="Webber C."/>
            <person name="Weidman J.R."/>
            <person name="Xie X."/>
            <person name="Zody M.C."/>
            <person name="Baldwin J."/>
            <person name="Abdouelleil A."/>
            <person name="Abdulkadir J."/>
            <person name="Abebe A."/>
            <person name="Abera B."/>
            <person name="Abreu J."/>
            <person name="Acer S.C."/>
            <person name="Aftuck L."/>
            <person name="Alexander A."/>
            <person name="An P."/>
            <person name="Anderson E."/>
            <person name="Anderson S."/>
            <person name="Arachi H."/>
            <person name="Azer M."/>
            <person name="Bachantsang P."/>
            <person name="Barry A."/>
            <person name="Bayul T."/>
            <person name="Berlin A."/>
            <person name="Bessette D."/>
            <person name="Bloom T."/>
            <person name="Bloom T."/>
            <person name="Boguslavskiy L."/>
            <person name="Bonnet C."/>
            <person name="Boukhgalter B."/>
            <person name="Bourzgui I."/>
            <person name="Brown A."/>
            <person name="Cahill P."/>
            <person name="Channer S."/>
            <person name="Cheshatsang Y."/>
            <person name="Chuda L."/>
            <person name="Citroen M."/>
            <person name="Collymore A."/>
            <person name="Cooke P."/>
            <person name="Costello M."/>
            <person name="D'Aco K."/>
            <person name="Daza R."/>
            <person name="De Haan G."/>
            <person name="DeGray S."/>
            <person name="DeMaso C."/>
            <person name="Dhargay N."/>
            <person name="Dooley K."/>
            <person name="Dooley E."/>
            <person name="Doricent M."/>
            <person name="Dorje P."/>
            <person name="Dorjee K."/>
            <person name="Dupes A."/>
            <person name="Elong R."/>
            <person name="Falk J."/>
            <person name="Farina A."/>
            <person name="Faro S."/>
            <person name="Ferguson D."/>
            <person name="Fisher S."/>
            <person name="Foley C.D."/>
            <person name="Franke A."/>
            <person name="Friedrich D."/>
            <person name="Gadbois L."/>
            <person name="Gearin G."/>
            <person name="Gearin C.R."/>
            <person name="Giannoukos G."/>
            <person name="Goode T."/>
            <person name="Graham J."/>
            <person name="Grandbois E."/>
            <person name="Grewal S."/>
            <person name="Gyaltsen K."/>
            <person name="Hafez N."/>
            <person name="Hagos B."/>
            <person name="Hall J."/>
            <person name="Henson C."/>
            <person name="Hollinger A."/>
            <person name="Honan T."/>
            <person name="Huard M.D."/>
            <person name="Hughes L."/>
            <person name="Hurhula B."/>
            <person name="Husby M.E."/>
            <person name="Kamat A."/>
            <person name="Kanga B."/>
            <person name="Kashin S."/>
            <person name="Khazanovich D."/>
            <person name="Kisner P."/>
            <person name="Lance K."/>
            <person name="Lara M."/>
            <person name="Lee W."/>
            <person name="Lennon N."/>
            <person name="Letendre F."/>
            <person name="LeVine R."/>
            <person name="Lipovsky A."/>
            <person name="Liu X."/>
            <person name="Liu J."/>
            <person name="Liu S."/>
            <person name="Lokyitsang T."/>
            <person name="Lokyitsang Y."/>
            <person name="Lubonja R."/>
            <person name="Lui A."/>
            <person name="MacDonald P."/>
            <person name="Magnisalis V."/>
            <person name="Maru K."/>
            <person name="Matthews C."/>
            <person name="McCusker W."/>
            <person name="McDonough S."/>
            <person name="Mehta T."/>
            <person name="Meldrim J."/>
            <person name="Meneus L."/>
            <person name="Mihai O."/>
            <person name="Mihalev A."/>
            <person name="Mihova T."/>
            <person name="Mittelman R."/>
            <person name="Mlenga V."/>
            <person name="Montmayeur A."/>
            <person name="Mulrain L."/>
            <person name="Navidi A."/>
            <person name="Naylor J."/>
            <person name="Negash T."/>
            <person name="Nguyen T."/>
            <person name="Nguyen N."/>
            <person name="Nicol R."/>
            <person name="Norbu C."/>
            <person name="Norbu N."/>
            <person name="Novod N."/>
            <person name="O'Neill B."/>
            <person name="Osman S."/>
            <person name="Markiewicz E."/>
            <person name="Oyono O.L."/>
            <person name="Patti C."/>
            <person name="Phunkhang P."/>
            <person name="Pierre F."/>
            <person name="Priest M."/>
            <person name="Raghuraman S."/>
            <person name="Rege F."/>
            <person name="Reyes R."/>
            <person name="Rise C."/>
            <person name="Rogov P."/>
            <person name="Ross K."/>
            <person name="Ryan E."/>
            <person name="Settipalli S."/>
            <person name="Shea T."/>
            <person name="Sherpa N."/>
            <person name="Shi L."/>
            <person name="Shih D."/>
            <person name="Sparrow T."/>
            <person name="Spaulding J."/>
            <person name="Stalker J."/>
            <person name="Stange-Thomann N."/>
            <person name="Stavropoulos S."/>
            <person name="Stone C."/>
            <person name="Strader C."/>
            <person name="Tesfaye S."/>
            <person name="Thomson T."/>
            <person name="Thoulutsang Y."/>
            <person name="Thoulutsang D."/>
            <person name="Topham K."/>
            <person name="Topping I."/>
            <person name="Tsamla T."/>
            <person name="Vassiliev H."/>
            <person name="Vo A."/>
            <person name="Wangchuk T."/>
            <person name="Wangdi T."/>
            <person name="Weiand M."/>
            <person name="Wilkinson J."/>
            <person name="Wilson A."/>
            <person name="Yadav S."/>
            <person name="Young G."/>
            <person name="Yu Q."/>
            <person name="Zembek L."/>
            <person name="Zhong D."/>
            <person name="Zimmer A."/>
            <person name="Zwirko Z."/>
            <person name="Jaffe D.B."/>
            <person name="Alvarez P."/>
            <person name="Brockman W."/>
            <person name="Butler J."/>
            <person name="Chin C."/>
            <person name="Gnerre S."/>
            <person name="MacCallum I."/>
            <person name="Graves J.A."/>
            <person name="Ponting C.P."/>
            <person name="Breen M."/>
            <person name="Samollow P.B."/>
            <person name="Lander E.S."/>
            <person name="Lindblad-Toh K."/>
        </authorList>
    </citation>
    <scope>NUCLEOTIDE SEQUENCE [LARGE SCALE GENOMIC DNA]</scope>
</reference>
<dbReference type="OMA" id="RDDMQNV"/>
<dbReference type="Ensembl" id="ENSMODT00000011133.4">
    <property type="protein sequence ID" value="ENSMODP00000010917.4"/>
    <property type="gene ID" value="ENSMODG00000008771.4"/>
</dbReference>
<dbReference type="GO" id="GO:0005730">
    <property type="term" value="C:nucleolus"/>
    <property type="evidence" value="ECO:0007669"/>
    <property type="project" value="Ensembl"/>
</dbReference>
<dbReference type="InterPro" id="IPR019188">
    <property type="entry name" value="SNAPC1"/>
</dbReference>
<reference evidence="1" key="2">
    <citation type="submission" date="2025-08" db="UniProtKB">
        <authorList>
            <consortium name="Ensembl"/>
        </authorList>
    </citation>
    <scope>IDENTIFICATION</scope>
</reference>
<dbReference type="PANTHER" id="PTHR15131">
    <property type="entry name" value="SMALL NUCLEAR RNA ACTIVATING COMPLEX, POLYPEPTIDE 1"/>
    <property type="match status" value="1"/>
</dbReference>
<proteinExistence type="predicted"/>
<dbReference type="GO" id="GO:0005654">
    <property type="term" value="C:nucleoplasm"/>
    <property type="evidence" value="ECO:0007669"/>
    <property type="project" value="Ensembl"/>
</dbReference>
<protein>
    <submittedName>
        <fullName evidence="1">Small nuclear RNA activating complex polypeptide 1</fullName>
    </submittedName>
</protein>
<dbReference type="AlphaFoldDB" id="F6RGK9"/>
<evidence type="ECO:0000313" key="2">
    <source>
        <dbReference type="Proteomes" id="UP000002280"/>
    </source>
</evidence>
<dbReference type="GeneTree" id="ENSGT00390000018691"/>
<dbReference type="Bgee" id="ENSMODG00000008771">
    <property type="expression patterns" value="Expressed in endometrium and 19 other cell types or tissues"/>
</dbReference>
<dbReference type="HOGENOM" id="CLU_067254_0_0_1"/>
<organism evidence="1 2">
    <name type="scientific">Monodelphis domestica</name>
    <name type="common">Gray short-tailed opossum</name>
    <dbReference type="NCBI Taxonomy" id="13616"/>
    <lineage>
        <taxon>Eukaryota</taxon>
        <taxon>Metazoa</taxon>
        <taxon>Chordata</taxon>
        <taxon>Craniata</taxon>
        <taxon>Vertebrata</taxon>
        <taxon>Euteleostomi</taxon>
        <taxon>Mammalia</taxon>
        <taxon>Metatheria</taxon>
        <taxon>Didelphimorphia</taxon>
        <taxon>Didelphidae</taxon>
        <taxon>Monodelphis</taxon>
    </lineage>
</organism>
<dbReference type="InParanoid" id="F6RGK9"/>
<dbReference type="GO" id="GO:0019185">
    <property type="term" value="C:snRNA-activating protein complex"/>
    <property type="evidence" value="ECO:0000318"/>
    <property type="project" value="GO_Central"/>
</dbReference>
<dbReference type="GO" id="GO:0042795">
    <property type="term" value="P:snRNA transcription by RNA polymerase II"/>
    <property type="evidence" value="ECO:0000318"/>
    <property type="project" value="GO_Central"/>
</dbReference>
<dbReference type="Proteomes" id="UP000002280">
    <property type="component" value="Chromosome 1"/>
</dbReference>
<dbReference type="Pfam" id="PF09808">
    <property type="entry name" value="SNAPC1"/>
    <property type="match status" value="1"/>
</dbReference>
<dbReference type="STRING" id="13616.ENSMODP00000010917"/>